<dbReference type="InterPro" id="IPR051400">
    <property type="entry name" value="HAD-like_hydrolase"/>
</dbReference>
<organism evidence="7 8">
    <name type="scientific">Natrialba taiwanensis DSM 12281</name>
    <dbReference type="NCBI Taxonomy" id="1230458"/>
    <lineage>
        <taxon>Archaea</taxon>
        <taxon>Methanobacteriati</taxon>
        <taxon>Methanobacteriota</taxon>
        <taxon>Stenosarchaea group</taxon>
        <taxon>Halobacteria</taxon>
        <taxon>Halobacteriales</taxon>
        <taxon>Natrialbaceae</taxon>
        <taxon>Natrialba</taxon>
    </lineage>
</organism>
<dbReference type="Gene3D" id="3.40.50.1000">
    <property type="entry name" value="HAD superfamily/HAD-like"/>
    <property type="match status" value="1"/>
</dbReference>
<dbReference type="InterPro" id="IPR023214">
    <property type="entry name" value="HAD_sf"/>
</dbReference>
<dbReference type="EMBL" id="AOIL01000049">
    <property type="protein sequence ID" value="ELY89328.1"/>
    <property type="molecule type" value="Genomic_DNA"/>
</dbReference>
<sequence>MAAYDAICFDLDRTLCEATQDPETVLASTFDRAGVDPFCTPEDLRDAIPALPTTGTAREFYEALFTEVVDRTVTDSGNGSAPGSSPDLDLRHDAAVRLADSYLEIQDPTAVRFRPGAKAALERARDLGHVGLITNGGRETQTQKLRALGIEDAFDVRVFTDPDAGIFPKPDAAPFEHALAALEATPDTAIHIGDSLHADIGGANAMGLDSAWVDIDTETQNERTTRRDGPTAHERKLQPTYELSSLETFETIL</sequence>
<evidence type="ECO:0000256" key="2">
    <source>
        <dbReference type="ARBA" id="ARBA00007958"/>
    </source>
</evidence>
<evidence type="ECO:0000256" key="3">
    <source>
        <dbReference type="ARBA" id="ARBA00022723"/>
    </source>
</evidence>
<dbReference type="NCBIfam" id="TIGR01509">
    <property type="entry name" value="HAD-SF-IA-v3"/>
    <property type="match status" value="1"/>
</dbReference>
<proteinExistence type="inferred from homology"/>
<dbReference type="GO" id="GO:0044281">
    <property type="term" value="P:small molecule metabolic process"/>
    <property type="evidence" value="ECO:0007669"/>
    <property type="project" value="UniProtKB-ARBA"/>
</dbReference>
<gene>
    <name evidence="7" type="ORF">C484_13575</name>
</gene>
<evidence type="ECO:0000256" key="1">
    <source>
        <dbReference type="ARBA" id="ARBA00001946"/>
    </source>
</evidence>
<name>L9ZVY5_9EURY</name>
<dbReference type="PATRIC" id="fig|1230458.4.peg.2735"/>
<evidence type="ECO:0000256" key="5">
    <source>
        <dbReference type="ARBA" id="ARBA00022842"/>
    </source>
</evidence>
<keyword evidence="4" id="KW-0378">Hydrolase</keyword>
<dbReference type="RefSeq" id="WP_006826411.1">
    <property type="nucleotide sequence ID" value="NZ_AOIL01000049.1"/>
</dbReference>
<dbReference type="Proteomes" id="UP000011648">
    <property type="component" value="Unassembled WGS sequence"/>
</dbReference>
<dbReference type="PANTHER" id="PTHR46470">
    <property type="entry name" value="N-ACYLNEURAMINATE-9-PHOSPHATASE"/>
    <property type="match status" value="1"/>
</dbReference>
<dbReference type="SFLD" id="SFLDS00003">
    <property type="entry name" value="Haloacid_Dehalogenase"/>
    <property type="match status" value="1"/>
</dbReference>
<protein>
    <submittedName>
        <fullName evidence="7">Haloacid dehalogenase</fullName>
    </submittedName>
</protein>
<dbReference type="Gene3D" id="1.20.120.710">
    <property type="entry name" value="Haloacid dehalogenase hydrolase-like domain"/>
    <property type="match status" value="1"/>
</dbReference>
<evidence type="ECO:0000256" key="4">
    <source>
        <dbReference type="ARBA" id="ARBA00022801"/>
    </source>
</evidence>
<comment type="similarity">
    <text evidence="2">Belongs to the HAD-like hydrolase superfamily.</text>
</comment>
<dbReference type="Pfam" id="PF00702">
    <property type="entry name" value="Hydrolase"/>
    <property type="match status" value="1"/>
</dbReference>
<feature type="compositionally biased region" description="Basic and acidic residues" evidence="6">
    <location>
        <begin position="220"/>
        <end position="237"/>
    </location>
</feature>
<comment type="cofactor">
    <cofactor evidence="1">
        <name>Mg(2+)</name>
        <dbReference type="ChEBI" id="CHEBI:18420"/>
    </cofactor>
</comment>
<evidence type="ECO:0000313" key="8">
    <source>
        <dbReference type="Proteomes" id="UP000011648"/>
    </source>
</evidence>
<dbReference type="InterPro" id="IPR036412">
    <property type="entry name" value="HAD-like_sf"/>
</dbReference>
<comment type="caution">
    <text evidence="7">The sequence shown here is derived from an EMBL/GenBank/DDBJ whole genome shotgun (WGS) entry which is preliminary data.</text>
</comment>
<evidence type="ECO:0000313" key="7">
    <source>
        <dbReference type="EMBL" id="ELY89328.1"/>
    </source>
</evidence>
<accession>L9ZVY5</accession>
<keyword evidence="8" id="KW-1185">Reference proteome</keyword>
<dbReference type="SFLD" id="SFLDG01129">
    <property type="entry name" value="C1.5:_HAD__Beta-PGM__Phosphata"/>
    <property type="match status" value="1"/>
</dbReference>
<keyword evidence="3" id="KW-0479">Metal-binding</keyword>
<dbReference type="NCBIfam" id="TIGR01549">
    <property type="entry name" value="HAD-SF-IA-v1"/>
    <property type="match status" value="1"/>
</dbReference>
<dbReference type="GO" id="GO:0046872">
    <property type="term" value="F:metal ion binding"/>
    <property type="evidence" value="ECO:0007669"/>
    <property type="project" value="UniProtKB-KW"/>
</dbReference>
<reference evidence="7 8" key="1">
    <citation type="journal article" date="2014" name="PLoS Genet.">
        <title>Phylogenetically driven sequencing of extremely halophilic archaea reveals strategies for static and dynamic osmo-response.</title>
        <authorList>
            <person name="Becker E.A."/>
            <person name="Seitzer P.M."/>
            <person name="Tritt A."/>
            <person name="Larsen D."/>
            <person name="Krusor M."/>
            <person name="Yao A.I."/>
            <person name="Wu D."/>
            <person name="Madern D."/>
            <person name="Eisen J.A."/>
            <person name="Darling A.E."/>
            <person name="Facciotti M.T."/>
        </authorList>
    </citation>
    <scope>NUCLEOTIDE SEQUENCE [LARGE SCALE GENOMIC DNA]</scope>
    <source>
        <strain evidence="7 8">DSM 12281</strain>
    </source>
</reference>
<evidence type="ECO:0000256" key="6">
    <source>
        <dbReference type="SAM" id="MobiDB-lite"/>
    </source>
</evidence>
<dbReference type="OrthoDB" id="27736at2157"/>
<dbReference type="SUPFAM" id="SSF56784">
    <property type="entry name" value="HAD-like"/>
    <property type="match status" value="1"/>
</dbReference>
<dbReference type="InterPro" id="IPR006439">
    <property type="entry name" value="HAD-SF_hydro_IA"/>
</dbReference>
<dbReference type="GO" id="GO:0016791">
    <property type="term" value="F:phosphatase activity"/>
    <property type="evidence" value="ECO:0007669"/>
    <property type="project" value="TreeGrafter"/>
</dbReference>
<feature type="region of interest" description="Disordered" evidence="6">
    <location>
        <begin position="219"/>
        <end position="238"/>
    </location>
</feature>
<dbReference type="PANTHER" id="PTHR46470:SF2">
    <property type="entry name" value="GLYCERALDEHYDE 3-PHOSPHATE PHOSPHATASE"/>
    <property type="match status" value="1"/>
</dbReference>
<dbReference type="AlphaFoldDB" id="L9ZVY5"/>
<dbReference type="STRING" id="1230458.C484_13575"/>
<keyword evidence="5" id="KW-0460">Magnesium</keyword>